<reference evidence="3" key="1">
    <citation type="journal article" date="2014" name="BMC Genomics">
        <title>Genome characteristics reveal the impact of lichenization on lichen-forming fungus Endocarpon pusillum Hedwig (Verrucariales, Ascomycota).</title>
        <authorList>
            <person name="Wang Y.-Y."/>
            <person name="Liu B."/>
            <person name="Zhang X.-Y."/>
            <person name="Zhou Q.-M."/>
            <person name="Zhang T."/>
            <person name="Li H."/>
            <person name="Yu Y.-F."/>
            <person name="Zhang X.-L."/>
            <person name="Hao X.-Y."/>
            <person name="Wang M."/>
            <person name="Wang L."/>
            <person name="Wei J.-C."/>
        </authorList>
    </citation>
    <scope>NUCLEOTIDE SEQUENCE [LARGE SCALE GENOMIC DNA]</scope>
    <source>
        <strain evidence="3">Z07020 / HMAS-L-300199</strain>
    </source>
</reference>
<proteinExistence type="predicted"/>
<feature type="domain" description="DUF7708" evidence="1">
    <location>
        <begin position="64"/>
        <end position="204"/>
    </location>
</feature>
<dbReference type="Pfam" id="PF24809">
    <property type="entry name" value="DUF7708"/>
    <property type="match status" value="1"/>
</dbReference>
<name>U1HU57_ENDPU</name>
<dbReference type="OrthoDB" id="7464126at2759"/>
<evidence type="ECO:0000313" key="3">
    <source>
        <dbReference type="Proteomes" id="UP000019373"/>
    </source>
</evidence>
<dbReference type="Proteomes" id="UP000019373">
    <property type="component" value="Unassembled WGS sequence"/>
</dbReference>
<dbReference type="eggNOG" id="ENOG502TEPD">
    <property type="taxonomic scope" value="Eukaryota"/>
</dbReference>
<gene>
    <name evidence="2" type="ORF">EPUS_06399</name>
</gene>
<dbReference type="InterPro" id="IPR056125">
    <property type="entry name" value="DUF7708"/>
</dbReference>
<evidence type="ECO:0000313" key="2">
    <source>
        <dbReference type="EMBL" id="ERF74130.1"/>
    </source>
</evidence>
<dbReference type="AlphaFoldDB" id="U1HU57"/>
<evidence type="ECO:0000259" key="1">
    <source>
        <dbReference type="Pfam" id="PF24809"/>
    </source>
</evidence>
<organism evidence="2 3">
    <name type="scientific">Endocarpon pusillum (strain Z07020 / HMAS-L-300199)</name>
    <name type="common">Lichen-forming fungus</name>
    <dbReference type="NCBI Taxonomy" id="1263415"/>
    <lineage>
        <taxon>Eukaryota</taxon>
        <taxon>Fungi</taxon>
        <taxon>Dikarya</taxon>
        <taxon>Ascomycota</taxon>
        <taxon>Pezizomycotina</taxon>
        <taxon>Eurotiomycetes</taxon>
        <taxon>Chaetothyriomycetidae</taxon>
        <taxon>Verrucariales</taxon>
        <taxon>Verrucariaceae</taxon>
        <taxon>Endocarpon</taxon>
    </lineage>
</organism>
<keyword evidence="3" id="KW-1185">Reference proteome</keyword>
<accession>U1HU57</accession>
<dbReference type="OMA" id="PRFTEYQ"/>
<dbReference type="HOGENOM" id="CLU_1120176_0_0_1"/>
<dbReference type="RefSeq" id="XP_007800262.1">
    <property type="nucleotide sequence ID" value="XM_007802071.1"/>
</dbReference>
<dbReference type="EMBL" id="KE720896">
    <property type="protein sequence ID" value="ERF74130.1"/>
    <property type="molecule type" value="Genomic_DNA"/>
</dbReference>
<sequence length="248" mass="27861">MASTATSDELEDALQHFQKTLTAEQKNQLKAINAIPDADAVVSFTTELDNRNAERRSRGVATRLHRFLESIQQFSTIVDTFVSSKPSVAALVWGSIKFALLAAANFSSYFDKISALLMRIGKHCPRFTEYQLLYGTSVGLRTALCSFYATIVAFCRHAVVVFQRSGFLHLAKSFLNSFEADFGPFESQIDSKSKDVKEEIRLASIKAAYQDQQLQVIERKEQSISRKMLRLFSSKRWILLLKKAGSGD</sequence>
<protein>
    <recommendedName>
        <fullName evidence="1">DUF7708 domain-containing protein</fullName>
    </recommendedName>
</protein>
<dbReference type="GeneID" id="19241341"/>